<evidence type="ECO:0000313" key="4">
    <source>
        <dbReference type="EMBL" id="GIM14818.1"/>
    </source>
</evidence>
<dbReference type="AlphaFoldDB" id="A0A8J4GTH3"/>
<keyword evidence="2" id="KW-0732">Signal</keyword>
<feature type="signal peptide" evidence="2">
    <location>
        <begin position="1"/>
        <end position="22"/>
    </location>
</feature>
<dbReference type="Pfam" id="PF15494">
    <property type="entry name" value="SRCR_2"/>
    <property type="match status" value="1"/>
</dbReference>
<dbReference type="PROSITE" id="PS50287">
    <property type="entry name" value="SRCR_2"/>
    <property type="match status" value="1"/>
</dbReference>
<keyword evidence="1" id="KW-1015">Disulfide bond</keyword>
<dbReference type="InterPro" id="IPR001190">
    <property type="entry name" value="SRCR"/>
</dbReference>
<reference evidence="4" key="1">
    <citation type="journal article" date="2021" name="Proc. Natl. Acad. Sci. U.S.A.">
        <title>Three genomes in the algal genus Volvox reveal the fate of a haploid sex-determining region after a transition to homothallism.</title>
        <authorList>
            <person name="Yamamoto K."/>
            <person name="Hamaji T."/>
            <person name="Kawai-Toyooka H."/>
            <person name="Matsuzaki R."/>
            <person name="Takahashi F."/>
            <person name="Nishimura Y."/>
            <person name="Kawachi M."/>
            <person name="Noguchi H."/>
            <person name="Minakuchi Y."/>
            <person name="Umen J.G."/>
            <person name="Toyoda A."/>
            <person name="Nozaki H."/>
        </authorList>
    </citation>
    <scope>NUCLEOTIDE SEQUENCE</scope>
    <source>
        <strain evidence="4">NIES-3785</strain>
    </source>
</reference>
<dbReference type="InterPro" id="IPR036772">
    <property type="entry name" value="SRCR-like_dom_sf"/>
</dbReference>
<proteinExistence type="predicted"/>
<dbReference type="SUPFAM" id="SSF56487">
    <property type="entry name" value="SRCR-like"/>
    <property type="match status" value="1"/>
</dbReference>
<dbReference type="EMBL" id="BNCQ01000059">
    <property type="protein sequence ID" value="GIM14818.1"/>
    <property type="molecule type" value="Genomic_DNA"/>
</dbReference>
<dbReference type="Gene3D" id="3.10.250.10">
    <property type="entry name" value="SRCR-like domain"/>
    <property type="match status" value="1"/>
</dbReference>
<feature type="chain" id="PRO_5035240772" description="SRCR domain-containing protein" evidence="2">
    <location>
        <begin position="23"/>
        <end position="394"/>
    </location>
</feature>
<gene>
    <name evidence="4" type="ORF">Vretimale_17689</name>
</gene>
<dbReference type="Proteomes" id="UP000722791">
    <property type="component" value="Unassembled WGS sequence"/>
</dbReference>
<accession>A0A8J4GTH3</accession>
<sequence>MAFLRIMDFSPFGVLVLASTLAAHIAGSRAAAAVNVVRNKNGVRLTQDSGPRGRLEISTTDPMFSGSNSGSKTVWLPVCSEGFTDAKAEVMCQLLGYKSGRTYYTDSVANSPIPSNGFAARFINCKNSTYPNRRLYGIGSADDTADVRTGNRIHARSLSYRQYAVAIPRRASITCGFFIGLCAPQGPFAGIQCSDNPLLPAAPTSLPPPSRPPYEDYIRLVGGQFPWDSRRVESNLCPTSNQELCEDFGRLELRVPALNGDTSGDVWAPLCAVESDNENAESAAALRATIATVACQQVYGWPKLRPMPTLIVSGSLPTEEPLVFQVPQGPVDPSTAPARGSTFDPRAVSAWVTITNHPGNTPSMLQDGSLTVSTTPCKRLFALRCIPLDARRHQ</sequence>
<dbReference type="GO" id="GO:0016020">
    <property type="term" value="C:membrane"/>
    <property type="evidence" value="ECO:0007669"/>
    <property type="project" value="InterPro"/>
</dbReference>
<evidence type="ECO:0000256" key="2">
    <source>
        <dbReference type="SAM" id="SignalP"/>
    </source>
</evidence>
<evidence type="ECO:0000313" key="5">
    <source>
        <dbReference type="Proteomes" id="UP000722791"/>
    </source>
</evidence>
<comment type="caution">
    <text evidence="4">The sequence shown here is derived from an EMBL/GenBank/DDBJ whole genome shotgun (WGS) entry which is preliminary data.</text>
</comment>
<name>A0A8J4GTH3_9CHLO</name>
<organism evidence="4 5">
    <name type="scientific">Volvox reticuliferus</name>
    <dbReference type="NCBI Taxonomy" id="1737510"/>
    <lineage>
        <taxon>Eukaryota</taxon>
        <taxon>Viridiplantae</taxon>
        <taxon>Chlorophyta</taxon>
        <taxon>core chlorophytes</taxon>
        <taxon>Chlorophyceae</taxon>
        <taxon>CS clade</taxon>
        <taxon>Chlamydomonadales</taxon>
        <taxon>Volvocaceae</taxon>
        <taxon>Volvox</taxon>
    </lineage>
</organism>
<evidence type="ECO:0000256" key="1">
    <source>
        <dbReference type="ARBA" id="ARBA00023157"/>
    </source>
</evidence>
<evidence type="ECO:0000259" key="3">
    <source>
        <dbReference type="PROSITE" id="PS50287"/>
    </source>
</evidence>
<protein>
    <recommendedName>
        <fullName evidence="3">SRCR domain-containing protein</fullName>
    </recommendedName>
</protein>
<feature type="domain" description="SRCR" evidence="3">
    <location>
        <begin position="43"/>
        <end position="176"/>
    </location>
</feature>